<comment type="caution">
    <text evidence="2">The sequence shown here is derived from an EMBL/GenBank/DDBJ whole genome shotgun (WGS) entry which is preliminary data.</text>
</comment>
<feature type="compositionally biased region" description="Acidic residues" evidence="1">
    <location>
        <begin position="279"/>
        <end position="290"/>
    </location>
</feature>
<feature type="compositionally biased region" description="Basic and acidic residues" evidence="1">
    <location>
        <begin position="91"/>
        <end position="102"/>
    </location>
</feature>
<feature type="region of interest" description="Disordered" evidence="1">
    <location>
        <begin position="259"/>
        <end position="290"/>
    </location>
</feature>
<dbReference type="EMBL" id="JABCKI010001569">
    <property type="protein sequence ID" value="KAG5649120.1"/>
    <property type="molecule type" value="Genomic_DNA"/>
</dbReference>
<dbReference type="OrthoDB" id="2755069at2759"/>
<proteinExistence type="predicted"/>
<keyword evidence="3" id="KW-1185">Reference proteome</keyword>
<protein>
    <submittedName>
        <fullName evidence="2">Uncharacterized protein</fullName>
    </submittedName>
</protein>
<organism evidence="2 3">
    <name type="scientific">Sphagnurus paluster</name>
    <dbReference type="NCBI Taxonomy" id="117069"/>
    <lineage>
        <taxon>Eukaryota</taxon>
        <taxon>Fungi</taxon>
        <taxon>Dikarya</taxon>
        <taxon>Basidiomycota</taxon>
        <taxon>Agaricomycotina</taxon>
        <taxon>Agaricomycetes</taxon>
        <taxon>Agaricomycetidae</taxon>
        <taxon>Agaricales</taxon>
        <taxon>Tricholomatineae</taxon>
        <taxon>Lyophyllaceae</taxon>
        <taxon>Sphagnurus</taxon>
    </lineage>
</organism>
<feature type="compositionally biased region" description="Basic and acidic residues" evidence="1">
    <location>
        <begin position="261"/>
        <end position="272"/>
    </location>
</feature>
<accession>A0A9P7GKT6</accession>
<evidence type="ECO:0000313" key="3">
    <source>
        <dbReference type="Proteomes" id="UP000717328"/>
    </source>
</evidence>
<reference evidence="2" key="2">
    <citation type="submission" date="2021-10" db="EMBL/GenBank/DDBJ databases">
        <title>Phylogenomics reveals ancestral predisposition of the termite-cultivated fungus Termitomyces towards a domesticated lifestyle.</title>
        <authorList>
            <person name="Auxier B."/>
            <person name="Grum-Grzhimaylo A."/>
            <person name="Cardenas M.E."/>
            <person name="Lodge J.D."/>
            <person name="Laessoe T."/>
            <person name="Pedersen O."/>
            <person name="Smith M.E."/>
            <person name="Kuyper T.W."/>
            <person name="Franco-Molano E.A."/>
            <person name="Baroni T.J."/>
            <person name="Aanen D.K."/>
        </authorList>
    </citation>
    <scope>NUCLEOTIDE SEQUENCE</scope>
    <source>
        <strain evidence="2">D49</strain>
    </source>
</reference>
<name>A0A9P7GKT6_9AGAR</name>
<feature type="region of interest" description="Disordered" evidence="1">
    <location>
        <begin position="91"/>
        <end position="126"/>
    </location>
</feature>
<gene>
    <name evidence="2" type="ORF">H0H81_006154</name>
</gene>
<reference evidence="2" key="1">
    <citation type="submission" date="2021-02" db="EMBL/GenBank/DDBJ databases">
        <authorList>
            <person name="Nieuwenhuis M."/>
            <person name="Van De Peppel L.J.J."/>
        </authorList>
    </citation>
    <scope>NUCLEOTIDE SEQUENCE</scope>
    <source>
        <strain evidence="2">D49</strain>
    </source>
</reference>
<evidence type="ECO:0000313" key="2">
    <source>
        <dbReference type="EMBL" id="KAG5649120.1"/>
    </source>
</evidence>
<evidence type="ECO:0000256" key="1">
    <source>
        <dbReference type="SAM" id="MobiDB-lite"/>
    </source>
</evidence>
<sequence>MTPSNARFCSQTPATPLQDRVNDAAMQAVVSKIAALELELAKERAEKDQLAADLAQAQEDIMSGPDEQQQQREHEELWAELEAIQQELEDERQRAADLEQQVKEQLALSDARRNAPDNQVSDSSVLRPKGTAGLNWGIQTAMGLGGGSRKNEFYKGIQRQLCDLSMSAQLNWETSWSNIPTVDKAKFFYAARDKIPFLKQFHNNWATEEIVKQYFGNKRKNHYRNGWLDVPERYKHLKETSAKRNPLGSRVKRVKAARIAAQREGHRRDRTAQRALAEEQNEQEEDMVMD</sequence>
<dbReference type="Proteomes" id="UP000717328">
    <property type="component" value="Unassembled WGS sequence"/>
</dbReference>
<dbReference type="AlphaFoldDB" id="A0A9P7GKT6"/>